<evidence type="ECO:0000259" key="5">
    <source>
        <dbReference type="Pfam" id="PF12945"/>
    </source>
</evidence>
<dbReference type="GO" id="GO:0016740">
    <property type="term" value="F:transferase activity"/>
    <property type="evidence" value="ECO:0007669"/>
    <property type="project" value="UniProtKB-KW"/>
</dbReference>
<dbReference type="Proteomes" id="UP000036867">
    <property type="component" value="Unassembled WGS sequence"/>
</dbReference>
<feature type="domain" description="Type III secretion system flagellar brake protein YcgR PilZN" evidence="5">
    <location>
        <begin position="4"/>
        <end position="90"/>
    </location>
</feature>
<comment type="caution">
    <text evidence="6">The sequence shown here is derived from an EMBL/GenBank/DDBJ whole genome shotgun (WGS) entry which is preliminary data.</text>
</comment>
<evidence type="ECO:0000313" key="6">
    <source>
        <dbReference type="EMBL" id="KOO49068.1"/>
    </source>
</evidence>
<dbReference type="SUPFAM" id="SSF141371">
    <property type="entry name" value="PilZ domain-like"/>
    <property type="match status" value="1"/>
</dbReference>
<dbReference type="InterPro" id="IPR009926">
    <property type="entry name" value="T3SS_YcgR_PilZN"/>
</dbReference>
<evidence type="ECO:0000256" key="1">
    <source>
        <dbReference type="ARBA" id="ARBA00022636"/>
    </source>
</evidence>
<dbReference type="STRING" id="263475.AMD00_11780"/>
<dbReference type="GO" id="GO:0035438">
    <property type="term" value="F:cyclic-di-GMP binding"/>
    <property type="evidence" value="ECO:0007669"/>
    <property type="project" value="InterPro"/>
</dbReference>
<dbReference type="Gene3D" id="2.30.110.10">
    <property type="entry name" value="Electron Transport, Fmn-binding Protein, Chain A"/>
    <property type="match status" value="1"/>
</dbReference>
<dbReference type="AlphaFoldDB" id="A0A0M0LED8"/>
<dbReference type="GeneID" id="301136776"/>
<keyword evidence="1" id="KW-0973">c-di-GMP</keyword>
<dbReference type="EMBL" id="LILB01000005">
    <property type="protein sequence ID" value="KOO49068.1"/>
    <property type="molecule type" value="Genomic_DNA"/>
</dbReference>
<organism evidence="6 7">
    <name type="scientific">Viridibacillus arvi</name>
    <dbReference type="NCBI Taxonomy" id="263475"/>
    <lineage>
        <taxon>Bacteria</taxon>
        <taxon>Bacillati</taxon>
        <taxon>Bacillota</taxon>
        <taxon>Bacilli</taxon>
        <taxon>Bacillales</taxon>
        <taxon>Caryophanaceae</taxon>
        <taxon>Viridibacillus</taxon>
    </lineage>
</organism>
<protein>
    <submittedName>
        <fullName evidence="6">Glycosyltransferase</fullName>
    </submittedName>
</protein>
<dbReference type="Gene3D" id="2.40.10.220">
    <property type="entry name" value="predicted glycosyltransferase like domains"/>
    <property type="match status" value="1"/>
</dbReference>
<feature type="domain" description="PilZ" evidence="4">
    <location>
        <begin position="99"/>
        <end position="204"/>
    </location>
</feature>
<evidence type="ECO:0000256" key="2">
    <source>
        <dbReference type="ARBA" id="ARBA00022741"/>
    </source>
</evidence>
<gene>
    <name evidence="6" type="ORF">AMD00_11780</name>
</gene>
<evidence type="ECO:0000256" key="3">
    <source>
        <dbReference type="ARBA" id="ARBA00023143"/>
    </source>
</evidence>
<keyword evidence="7" id="KW-1185">Reference proteome</keyword>
<proteinExistence type="predicted"/>
<keyword evidence="3" id="KW-0975">Bacterial flagellum</keyword>
<dbReference type="Pfam" id="PF07238">
    <property type="entry name" value="PilZ"/>
    <property type="match status" value="1"/>
</dbReference>
<sequence length="216" mass="25189">MELKIGTLITLEPINSESMERFKCKVVEQKDGNIYIDYPVSTTTNRTSFLSRGSQFRASFIDEEKIAHAFKTEVLGRVKANIPMIMLSFPTDEEIYKIQRREFVRVLTPVDVAIRFNDEYYQFVTEDISAGGLAIILNQKVSFKENDEFDMTIALPFSNKDVKYIQTRASVIRIIERDDCVIAPLHFTDTDELDRQFLVRFCFERQLLIRKKETAF</sequence>
<keyword evidence="2" id="KW-0547">Nucleotide-binding</keyword>
<name>A0A0M0LED8_9BACL</name>
<dbReference type="InterPro" id="IPR009875">
    <property type="entry name" value="PilZ_domain"/>
</dbReference>
<evidence type="ECO:0000313" key="7">
    <source>
        <dbReference type="Proteomes" id="UP000036867"/>
    </source>
</evidence>
<dbReference type="Pfam" id="PF12945">
    <property type="entry name" value="PilZNR"/>
    <property type="match status" value="1"/>
</dbReference>
<accession>A0A0M0LED8</accession>
<dbReference type="RefSeq" id="WP_053417261.1">
    <property type="nucleotide sequence ID" value="NZ_LILB01000005.1"/>
</dbReference>
<dbReference type="InterPro" id="IPR012349">
    <property type="entry name" value="Split_barrel_FMN-bd"/>
</dbReference>
<evidence type="ECO:0000259" key="4">
    <source>
        <dbReference type="Pfam" id="PF07238"/>
    </source>
</evidence>
<dbReference type="OrthoDB" id="1951449at2"/>
<reference evidence="7" key="1">
    <citation type="submission" date="2015-08" db="EMBL/GenBank/DDBJ databases">
        <title>Fjat-10028 dsm 16317.</title>
        <authorList>
            <person name="Liu B."/>
            <person name="Wang J."/>
            <person name="Zhu Y."/>
            <person name="Liu G."/>
            <person name="Chen Q."/>
            <person name="Chen Z."/>
            <person name="Lan J."/>
            <person name="Che J."/>
            <person name="Ge C."/>
            <person name="Shi H."/>
            <person name="Pan Z."/>
            <person name="Liu X."/>
        </authorList>
    </citation>
    <scope>NUCLEOTIDE SEQUENCE [LARGE SCALE GENOMIC DNA]</scope>
    <source>
        <strain evidence="7">DSM 16317</strain>
    </source>
</reference>
<keyword evidence="6" id="KW-0808">Transferase</keyword>